<evidence type="ECO:0000313" key="1">
    <source>
        <dbReference type="EMBL" id="EQC30497.1"/>
    </source>
</evidence>
<dbReference type="AlphaFoldDB" id="T0RKT8"/>
<gene>
    <name evidence="1" type="ORF">SDRG_11813</name>
</gene>
<dbReference type="OrthoDB" id="120976at2759"/>
<protein>
    <recommendedName>
        <fullName evidence="3">FBD domain-containing protein</fullName>
    </recommendedName>
</protein>
<evidence type="ECO:0008006" key="3">
    <source>
        <dbReference type="Google" id="ProtNLM"/>
    </source>
</evidence>
<sequence>MITVMTVEFRSAKTTNLAWAHWVRDFARRCPRLRELEVHVAVNGAPLQLLLDVLGHPALRFLTLRRVLGLNGASMEKLLAWLQRGDARGLRLDGVPFGETDALAFCDALSTCTSLLELCVSHGQYLSQRLLDGRSLPPNLRVFAWGEYHRRGATAAPRFTALRDTSQLHTLDLSGSRVLCPNAIAALLPHLPQLRSFDVSKVTFDPLNDVVQLMSAMGQRPTLQHVLVGQCKLPQSVLPPLLGCIPSWPSLRRLDLAGLYVPARAFRAMVTALVACPDFAFLSLRFPPFTDAMWRDIVPTLGAGLLKWRRLVFSECQPTAVQVIQLLRRLLKHNQRAFIVTCSKGYSADALQNAYTGLLHERGLLPPTRESCVVAFV</sequence>
<dbReference type="InParanoid" id="T0RKT8"/>
<dbReference type="VEuPathDB" id="FungiDB:SDRG_11813"/>
<accession>T0RKT8</accession>
<dbReference type="Gene3D" id="3.80.10.10">
    <property type="entry name" value="Ribonuclease Inhibitor"/>
    <property type="match status" value="2"/>
</dbReference>
<dbReference type="OMA" id="FTDAMWR"/>
<dbReference type="InterPro" id="IPR032675">
    <property type="entry name" value="LRR_dom_sf"/>
</dbReference>
<dbReference type="RefSeq" id="XP_008616090.1">
    <property type="nucleotide sequence ID" value="XM_008617868.1"/>
</dbReference>
<reference evidence="1 2" key="1">
    <citation type="submission" date="2012-04" db="EMBL/GenBank/DDBJ databases">
        <title>The Genome Sequence of Saprolegnia declina VS20.</title>
        <authorList>
            <consortium name="The Broad Institute Genome Sequencing Platform"/>
            <person name="Russ C."/>
            <person name="Nusbaum C."/>
            <person name="Tyler B."/>
            <person name="van West P."/>
            <person name="Dieguez-Uribeondo J."/>
            <person name="de Bruijn I."/>
            <person name="Tripathy S."/>
            <person name="Jiang R."/>
            <person name="Young S.K."/>
            <person name="Zeng Q."/>
            <person name="Gargeya S."/>
            <person name="Fitzgerald M."/>
            <person name="Haas B."/>
            <person name="Abouelleil A."/>
            <person name="Alvarado L."/>
            <person name="Arachchi H.M."/>
            <person name="Berlin A."/>
            <person name="Chapman S.B."/>
            <person name="Goldberg J."/>
            <person name="Griggs A."/>
            <person name="Gujja S."/>
            <person name="Hansen M."/>
            <person name="Howarth C."/>
            <person name="Imamovic A."/>
            <person name="Larimer J."/>
            <person name="McCowen C."/>
            <person name="Montmayeur A."/>
            <person name="Murphy C."/>
            <person name="Neiman D."/>
            <person name="Pearson M."/>
            <person name="Priest M."/>
            <person name="Roberts A."/>
            <person name="Saif S."/>
            <person name="Shea T."/>
            <person name="Sisk P."/>
            <person name="Sykes S."/>
            <person name="Wortman J."/>
            <person name="Nusbaum C."/>
            <person name="Birren B."/>
        </authorList>
    </citation>
    <scope>NUCLEOTIDE SEQUENCE [LARGE SCALE GENOMIC DNA]</scope>
    <source>
        <strain evidence="1 2">VS20</strain>
    </source>
</reference>
<dbReference type="EMBL" id="JH767175">
    <property type="protein sequence ID" value="EQC30497.1"/>
    <property type="molecule type" value="Genomic_DNA"/>
</dbReference>
<dbReference type="eggNOG" id="ENOG502S5JJ">
    <property type="taxonomic scope" value="Eukaryota"/>
</dbReference>
<dbReference type="SUPFAM" id="SSF52047">
    <property type="entry name" value="RNI-like"/>
    <property type="match status" value="1"/>
</dbReference>
<organism evidence="1 2">
    <name type="scientific">Saprolegnia diclina (strain VS20)</name>
    <dbReference type="NCBI Taxonomy" id="1156394"/>
    <lineage>
        <taxon>Eukaryota</taxon>
        <taxon>Sar</taxon>
        <taxon>Stramenopiles</taxon>
        <taxon>Oomycota</taxon>
        <taxon>Saprolegniomycetes</taxon>
        <taxon>Saprolegniales</taxon>
        <taxon>Saprolegniaceae</taxon>
        <taxon>Saprolegnia</taxon>
    </lineage>
</organism>
<proteinExistence type="predicted"/>
<dbReference type="Proteomes" id="UP000030762">
    <property type="component" value="Unassembled WGS sequence"/>
</dbReference>
<dbReference type="GeneID" id="19952540"/>
<keyword evidence="2" id="KW-1185">Reference proteome</keyword>
<evidence type="ECO:0000313" key="2">
    <source>
        <dbReference type="Proteomes" id="UP000030762"/>
    </source>
</evidence>
<name>T0RKT8_SAPDV</name>